<protein>
    <recommendedName>
        <fullName evidence="1">non-specific serine/threonine protein kinase</fullName>
        <ecNumber evidence="1">2.7.11.1</ecNumber>
    </recommendedName>
</protein>
<dbReference type="GO" id="GO:0035556">
    <property type="term" value="P:intracellular signal transduction"/>
    <property type="evidence" value="ECO:0007669"/>
    <property type="project" value="TreeGrafter"/>
</dbReference>
<dbReference type="InterPro" id="IPR024604">
    <property type="entry name" value="GSG2_C"/>
</dbReference>
<gene>
    <name evidence="11" type="ORF">A3770_12p66050</name>
</gene>
<evidence type="ECO:0000256" key="7">
    <source>
        <dbReference type="ARBA" id="ARBA00047899"/>
    </source>
</evidence>
<evidence type="ECO:0000256" key="6">
    <source>
        <dbReference type="ARBA" id="ARBA00022840"/>
    </source>
</evidence>
<dbReference type="GO" id="GO:0005737">
    <property type="term" value="C:cytoplasm"/>
    <property type="evidence" value="ECO:0007669"/>
    <property type="project" value="TreeGrafter"/>
</dbReference>
<dbReference type="OrthoDB" id="21018at2759"/>
<dbReference type="EC" id="2.7.11.1" evidence="1"/>
<dbReference type="GO" id="GO:0000278">
    <property type="term" value="P:mitotic cell cycle"/>
    <property type="evidence" value="ECO:0007669"/>
    <property type="project" value="TreeGrafter"/>
</dbReference>
<dbReference type="GO" id="GO:0072354">
    <property type="term" value="F:histone H3T3 kinase activity"/>
    <property type="evidence" value="ECO:0007669"/>
    <property type="project" value="TreeGrafter"/>
</dbReference>
<keyword evidence="6" id="KW-0067">ATP-binding</keyword>
<dbReference type="Gene3D" id="3.30.200.20">
    <property type="entry name" value="Phosphorylase Kinase, domain 1"/>
    <property type="match status" value="1"/>
</dbReference>
<keyword evidence="3" id="KW-0808">Transferase</keyword>
<proteinExistence type="predicted"/>
<reference evidence="11 12" key="1">
    <citation type="submission" date="2018-07" db="EMBL/GenBank/DDBJ databases">
        <title>The complete nuclear genome of the prasinophyte Chloropicon primus (CCMP1205).</title>
        <authorList>
            <person name="Pombert J.-F."/>
            <person name="Otis C."/>
            <person name="Turmel M."/>
            <person name="Lemieux C."/>
        </authorList>
    </citation>
    <scope>NUCLEOTIDE SEQUENCE [LARGE SCALE GENOMIC DNA]</scope>
    <source>
        <strain evidence="11 12">CCMP1205</strain>
    </source>
</reference>
<dbReference type="InterPro" id="IPR011009">
    <property type="entry name" value="Kinase-like_dom_sf"/>
</dbReference>
<name>A0A5B8MUQ7_9CHLO</name>
<dbReference type="Pfam" id="PF12330">
    <property type="entry name" value="Haspin_kinase"/>
    <property type="match status" value="1"/>
</dbReference>
<dbReference type="Proteomes" id="UP000316726">
    <property type="component" value="Chromosome 12"/>
</dbReference>
<feature type="domain" description="Protein kinase" evidence="10">
    <location>
        <begin position="302"/>
        <end position="674"/>
    </location>
</feature>
<keyword evidence="12" id="KW-1185">Reference proteome</keyword>
<dbReference type="SUPFAM" id="SSF56112">
    <property type="entry name" value="Protein kinase-like (PK-like)"/>
    <property type="match status" value="1"/>
</dbReference>
<organism evidence="11 12">
    <name type="scientific">Chloropicon primus</name>
    <dbReference type="NCBI Taxonomy" id="1764295"/>
    <lineage>
        <taxon>Eukaryota</taxon>
        <taxon>Viridiplantae</taxon>
        <taxon>Chlorophyta</taxon>
        <taxon>Chloropicophyceae</taxon>
        <taxon>Chloropicales</taxon>
        <taxon>Chloropicaceae</taxon>
        <taxon>Chloropicon</taxon>
    </lineage>
</organism>
<keyword evidence="5" id="KW-0418">Kinase</keyword>
<dbReference type="Gene3D" id="1.10.510.10">
    <property type="entry name" value="Transferase(Phosphotransferase) domain 1"/>
    <property type="match status" value="1"/>
</dbReference>
<feature type="region of interest" description="Disordered" evidence="9">
    <location>
        <begin position="83"/>
        <end position="120"/>
    </location>
</feature>
<sequence>MAEILTYVRRRRSRGKAGKHNGYEALATTEDDAEALDKENAMPVKVDSVGKGTRGKRAIVADGGGDRRTSWIGRMLSYSSSGVMTHEAAKEKKGGSRKKKSASKGAYSRRAMPSNAEEKKQKAYSQYLQDMKSYFCDVDAYELVEESPEPAKNAVLEANLGGDFSYSSRRASNRRSSVVIRRDSVQGYGARFSNGSVLRLSTKFDTLVEDVLEEGGDVQQETNDMGTIEERGEEGAEGLLDSLHGVMDNLKIDEEGGDLPDPGSDLGELLVECGQLTKGAGEGGIPSLDEFLARMTSPSACDASVRKVGEGTFGEAFKLNNNLVLKVVPIDGDLLVNGEKQKTSGELYAEVVIHNCLKRLRESGGTQNSCKTFIETHGISVCRGKYAACLLEAWEAWDEIHTSENDHVGTFLEDQLYIVFVYNDGGEDLESFRFRSFEEIRSMLMQVTMGLAVAEEELKFEHRDLHWGNILLKRMPRSASLSSRALRESNGNSLSPVDDSHKTRYVLRGVPIQVDTSGLQVQIIDFTLSRLEAKARDPGSGEANQTADDDFVAFCDLSLDEWLFKGPKGDIQAETYRKMLKNIEGDKGEGSWAEFHPRNNVFWLQYLVDCVLMNKMRANSGEDAAVDMIELTSDQSRQLRNFRKACMNHQSVKSCHDLVWHDLFKDLWRLSKKE</sequence>
<evidence type="ECO:0000259" key="10">
    <source>
        <dbReference type="PROSITE" id="PS50011"/>
    </source>
</evidence>
<comment type="catalytic activity">
    <reaction evidence="7">
        <text>L-threonyl-[protein] + ATP = O-phospho-L-threonyl-[protein] + ADP + H(+)</text>
        <dbReference type="Rhea" id="RHEA:46608"/>
        <dbReference type="Rhea" id="RHEA-COMP:11060"/>
        <dbReference type="Rhea" id="RHEA-COMP:11605"/>
        <dbReference type="ChEBI" id="CHEBI:15378"/>
        <dbReference type="ChEBI" id="CHEBI:30013"/>
        <dbReference type="ChEBI" id="CHEBI:30616"/>
        <dbReference type="ChEBI" id="CHEBI:61977"/>
        <dbReference type="ChEBI" id="CHEBI:456216"/>
        <dbReference type="EC" id="2.7.11.1"/>
    </reaction>
</comment>
<evidence type="ECO:0000256" key="3">
    <source>
        <dbReference type="ARBA" id="ARBA00022679"/>
    </source>
</evidence>
<dbReference type="PANTHER" id="PTHR24419">
    <property type="entry name" value="INTERLEUKIN-1 RECEPTOR-ASSOCIATED KINASE"/>
    <property type="match status" value="1"/>
</dbReference>
<dbReference type="SMART" id="SM01331">
    <property type="entry name" value="DUF3635"/>
    <property type="match status" value="1"/>
</dbReference>
<dbReference type="AlphaFoldDB" id="A0A5B8MUQ7"/>
<dbReference type="GO" id="GO:0005524">
    <property type="term" value="F:ATP binding"/>
    <property type="evidence" value="ECO:0007669"/>
    <property type="project" value="UniProtKB-KW"/>
</dbReference>
<evidence type="ECO:0000256" key="5">
    <source>
        <dbReference type="ARBA" id="ARBA00022777"/>
    </source>
</evidence>
<dbReference type="InterPro" id="IPR000719">
    <property type="entry name" value="Prot_kinase_dom"/>
</dbReference>
<comment type="catalytic activity">
    <reaction evidence="8">
        <text>L-seryl-[protein] + ATP = O-phospho-L-seryl-[protein] + ADP + H(+)</text>
        <dbReference type="Rhea" id="RHEA:17989"/>
        <dbReference type="Rhea" id="RHEA-COMP:9863"/>
        <dbReference type="Rhea" id="RHEA-COMP:11604"/>
        <dbReference type="ChEBI" id="CHEBI:15378"/>
        <dbReference type="ChEBI" id="CHEBI:29999"/>
        <dbReference type="ChEBI" id="CHEBI:30616"/>
        <dbReference type="ChEBI" id="CHEBI:83421"/>
        <dbReference type="ChEBI" id="CHEBI:456216"/>
        <dbReference type="EC" id="2.7.11.1"/>
    </reaction>
</comment>
<keyword evidence="2" id="KW-0723">Serine/threonine-protein kinase</keyword>
<evidence type="ECO:0000256" key="8">
    <source>
        <dbReference type="ARBA" id="ARBA00048679"/>
    </source>
</evidence>
<evidence type="ECO:0000256" key="4">
    <source>
        <dbReference type="ARBA" id="ARBA00022741"/>
    </source>
</evidence>
<evidence type="ECO:0000256" key="1">
    <source>
        <dbReference type="ARBA" id="ARBA00012513"/>
    </source>
</evidence>
<accession>A0A5B8MUQ7</accession>
<dbReference type="EMBL" id="CP031045">
    <property type="protein sequence ID" value="QDZ24087.1"/>
    <property type="molecule type" value="Genomic_DNA"/>
</dbReference>
<dbReference type="PROSITE" id="PS50011">
    <property type="entry name" value="PROTEIN_KINASE_DOM"/>
    <property type="match status" value="1"/>
</dbReference>
<evidence type="ECO:0000256" key="2">
    <source>
        <dbReference type="ARBA" id="ARBA00022527"/>
    </source>
</evidence>
<evidence type="ECO:0000256" key="9">
    <source>
        <dbReference type="SAM" id="MobiDB-lite"/>
    </source>
</evidence>
<dbReference type="STRING" id="1764295.A0A5B8MUQ7"/>
<evidence type="ECO:0000313" key="11">
    <source>
        <dbReference type="EMBL" id="QDZ24087.1"/>
    </source>
</evidence>
<dbReference type="PANTHER" id="PTHR24419:SF18">
    <property type="entry name" value="SERINE_THREONINE-PROTEIN KINASE HASPIN"/>
    <property type="match status" value="1"/>
</dbReference>
<evidence type="ECO:0000313" key="12">
    <source>
        <dbReference type="Proteomes" id="UP000316726"/>
    </source>
</evidence>
<dbReference type="GO" id="GO:0005634">
    <property type="term" value="C:nucleus"/>
    <property type="evidence" value="ECO:0007669"/>
    <property type="project" value="TreeGrafter"/>
</dbReference>
<keyword evidence="4" id="KW-0547">Nucleotide-binding</keyword>